<dbReference type="EMBL" id="LK932522">
    <property type="protein sequence ID" value="CDS88282.1"/>
    <property type="molecule type" value="Genomic_DNA"/>
</dbReference>
<dbReference type="GO" id="GO:0003729">
    <property type="term" value="F:mRNA binding"/>
    <property type="evidence" value="ECO:0007669"/>
    <property type="project" value="InterPro"/>
</dbReference>
<keyword evidence="4" id="KW-0255">Endonuclease</keyword>
<dbReference type="GO" id="GO:0016787">
    <property type="term" value="F:hydrolase activity"/>
    <property type="evidence" value="ECO:0007669"/>
    <property type="project" value="UniProtKB-KW"/>
</dbReference>
<evidence type="ECO:0000313" key="9">
    <source>
        <dbReference type="EMBL" id="CDT68706.1"/>
    </source>
</evidence>
<name>A0A069B0H9_CLODI</name>
<dbReference type="Gene3D" id="3.30.920.30">
    <property type="entry name" value="Hypothetical protein"/>
    <property type="match status" value="1"/>
</dbReference>
<reference evidence="9" key="1">
    <citation type="submission" date="2014-07" db="EMBL/GenBank/DDBJ databases">
        <authorList>
            <person name="Monot Marc"/>
        </authorList>
    </citation>
    <scope>NUCLEOTIDE SEQUENCE</scope>
    <source>
        <strain evidence="9">7032989</strain>
    </source>
</reference>
<evidence type="ECO:0000256" key="1">
    <source>
        <dbReference type="ARBA" id="ARBA00006620"/>
    </source>
</evidence>
<protein>
    <recommendedName>
        <fullName evidence="10">YcfA-like protein</fullName>
    </recommendedName>
</protein>
<evidence type="ECO:0008006" key="10">
    <source>
        <dbReference type="Google" id="ProtNLM"/>
    </source>
</evidence>
<dbReference type="SUPFAM" id="SSF54786">
    <property type="entry name" value="YcfA/nrd intein domain"/>
    <property type="match status" value="1"/>
</dbReference>
<sequence>MKSYSSREILKILNADGWYEVNCVGDHHQFKHPIKKGKVTVPHPKKDLPIRTVKSIFKQAGINIS</sequence>
<keyword evidence="3" id="KW-0540">Nuclease</keyword>
<keyword evidence="7" id="KW-0346">Stress response</keyword>
<keyword evidence="2" id="KW-1277">Toxin-antitoxin system</keyword>
<evidence type="ECO:0000256" key="6">
    <source>
        <dbReference type="ARBA" id="ARBA00022884"/>
    </source>
</evidence>
<dbReference type="RefSeq" id="WP_021391106.1">
    <property type="nucleotide sequence ID" value="NZ_BIOT01000027.1"/>
</dbReference>
<comment type="similarity">
    <text evidence="1">Belongs to the HicA mRNA interferase family.</text>
</comment>
<organism evidence="9">
    <name type="scientific">Clostridioides difficile</name>
    <name type="common">Peptoclostridium difficile</name>
    <dbReference type="NCBI Taxonomy" id="1496"/>
    <lineage>
        <taxon>Bacteria</taxon>
        <taxon>Bacillati</taxon>
        <taxon>Bacillota</taxon>
        <taxon>Clostridia</taxon>
        <taxon>Peptostreptococcales</taxon>
        <taxon>Peptostreptococcaceae</taxon>
        <taxon>Clostridioides</taxon>
    </lineage>
</organism>
<evidence type="ECO:0000256" key="2">
    <source>
        <dbReference type="ARBA" id="ARBA00022649"/>
    </source>
</evidence>
<keyword evidence="6" id="KW-0694">RNA-binding</keyword>
<evidence type="ECO:0000313" key="8">
    <source>
        <dbReference type="EMBL" id="CDS88282.1"/>
    </source>
</evidence>
<evidence type="ECO:0000256" key="7">
    <source>
        <dbReference type="ARBA" id="ARBA00023016"/>
    </source>
</evidence>
<dbReference type="Pfam" id="PF07927">
    <property type="entry name" value="HicA_toxin"/>
    <property type="match status" value="1"/>
</dbReference>
<dbReference type="InterPro" id="IPR038570">
    <property type="entry name" value="HicA_sf"/>
</dbReference>
<proteinExistence type="inferred from homology"/>
<keyword evidence="5" id="KW-0378">Hydrolase</keyword>
<dbReference type="EMBL" id="LK933338">
    <property type="protein sequence ID" value="CDT68706.1"/>
    <property type="molecule type" value="Genomic_DNA"/>
</dbReference>
<evidence type="ECO:0000256" key="3">
    <source>
        <dbReference type="ARBA" id="ARBA00022722"/>
    </source>
</evidence>
<accession>A0A069B0H9</accession>
<dbReference type="AlphaFoldDB" id="A0A069B0H9"/>
<dbReference type="GO" id="GO:0004519">
    <property type="term" value="F:endonuclease activity"/>
    <property type="evidence" value="ECO:0007669"/>
    <property type="project" value="UniProtKB-KW"/>
</dbReference>
<gene>
    <name evidence="9" type="ORF">BN1095_640033</name>
    <name evidence="8" type="ORF">BN1096_680010</name>
</gene>
<dbReference type="InterPro" id="IPR012933">
    <property type="entry name" value="HicA_mRNA_interferase"/>
</dbReference>
<evidence type="ECO:0000256" key="5">
    <source>
        <dbReference type="ARBA" id="ARBA00022801"/>
    </source>
</evidence>
<evidence type="ECO:0000256" key="4">
    <source>
        <dbReference type="ARBA" id="ARBA00022759"/>
    </source>
</evidence>